<evidence type="ECO:0000313" key="3">
    <source>
        <dbReference type="EMBL" id="EFI0216019.1"/>
    </source>
</evidence>
<evidence type="ECO:0000256" key="1">
    <source>
        <dbReference type="ARBA" id="ARBA00005622"/>
    </source>
</evidence>
<gene>
    <name evidence="5" type="primary">iroE</name>
    <name evidence="3" type="ORF">BG944_005345</name>
    <name evidence="6" type="ORF">C9194_23740</name>
    <name evidence="4" type="ORF">HKA49_005476</name>
    <name evidence="5" type="ORF">NCTC10279_02170</name>
</gene>
<reference evidence="5 7" key="2">
    <citation type="submission" date="2018-06" db="EMBL/GenBank/DDBJ databases">
        <authorList>
            <consortium name="Pathogen Informatics"/>
            <person name="Doyle S."/>
        </authorList>
    </citation>
    <scope>NUCLEOTIDE SEQUENCE [LARGE SCALE GENOMIC DNA]</scope>
    <source>
        <strain evidence="5 7">NCTC10279</strain>
    </source>
</reference>
<evidence type="ECO:0000313" key="10">
    <source>
        <dbReference type="Proteomes" id="UP000842385"/>
    </source>
</evidence>
<dbReference type="SUPFAM" id="SSF53474">
    <property type="entry name" value="alpha/beta-Hydrolases"/>
    <property type="match status" value="1"/>
</dbReference>
<dbReference type="Gene3D" id="3.40.50.1820">
    <property type="entry name" value="alpha/beta hydrolase"/>
    <property type="match status" value="1"/>
</dbReference>
<dbReference type="RefSeq" id="WP_000160654.1">
    <property type="nucleotide sequence ID" value="NZ_AP018808.1"/>
</dbReference>
<dbReference type="EMBL" id="DABFUC010000085">
    <property type="protein sequence ID" value="HAI8961141.1"/>
    <property type="molecule type" value="Genomic_DNA"/>
</dbReference>
<dbReference type="EMBL" id="RROO01000069">
    <property type="protein sequence ID" value="TJF60390.1"/>
    <property type="molecule type" value="Genomic_DNA"/>
</dbReference>
<evidence type="ECO:0000313" key="4">
    <source>
        <dbReference type="EMBL" id="HAI8961141.1"/>
    </source>
</evidence>
<sequence>MTKHMDIHCQTRIFNSINHDTKYKICIFTPKNIKKNNATLYILDGNSANNYISDILPVIDALPNPPVLVTLGYESWNNLSIHRRAYDYTPDGENAIVDNSKPAWIYFTGGGSQSFRELLLTQIMPWVSTIAPNSSRIGIWGHSLGAIFVLDCLKNNSCFNYYYISAPSLLWQNERIIKIIKDDISESKHTKSICLLNGNLSLDYSASLYPEAIKAESVLRNILTEKYSNFSIVQFPELNHQETFSAALWNSIIHFSI</sequence>
<dbReference type="Proteomes" id="UP000250385">
    <property type="component" value="Unassembled WGS sequence"/>
</dbReference>
<keyword evidence="2 3" id="KW-0378">Hydrolase</keyword>
<reference evidence="6 8" key="3">
    <citation type="submission" date="2018-12" db="EMBL/GenBank/DDBJ databases">
        <title>Food and Water Safety Consortium.</title>
        <authorList>
            <person name="Tyson S."/>
            <person name="Peterson C.-L."/>
            <person name="Olson A."/>
            <person name="Tyler S."/>
            <person name="Cabral J."/>
            <person name="Lynch T."/>
            <person name="Knox N."/>
            <person name="Van Domselaar G."/>
            <person name="Graham M."/>
        </authorList>
    </citation>
    <scope>NUCLEOTIDE SEQUENCE [LARGE SCALE GENOMIC DNA]</scope>
    <source>
        <strain evidence="6 8">FWSEC0419</strain>
    </source>
</reference>
<accession>A0A0D7C0A4</accession>
<proteinExistence type="inferred from homology"/>
<name>A0A0D7C0A4_ECOLX</name>
<comment type="similarity">
    <text evidence="1">Belongs to the esterase D family.</text>
</comment>
<evidence type="ECO:0000313" key="9">
    <source>
        <dbReference type="Proteomes" id="UP000521994"/>
    </source>
</evidence>
<evidence type="ECO:0000256" key="2">
    <source>
        <dbReference type="ARBA" id="ARBA00022801"/>
    </source>
</evidence>
<dbReference type="Proteomes" id="UP000521994">
    <property type="component" value="Unassembled WGS sequence"/>
</dbReference>
<evidence type="ECO:0000313" key="8">
    <source>
        <dbReference type="Proteomes" id="UP000305093"/>
    </source>
</evidence>
<dbReference type="InterPro" id="IPR052558">
    <property type="entry name" value="Siderophore_Hydrolase_D"/>
</dbReference>
<reference evidence="4 10" key="1">
    <citation type="journal article" date="2018" name="Genome Biol.">
        <title>SKESA: strategic k-mer extension for scrupulous assemblies.</title>
        <authorList>
            <person name="Souvorov A."/>
            <person name="Agarwala R."/>
            <person name="Lipman D.J."/>
        </authorList>
    </citation>
    <scope>NUCLEOTIDE SEQUENCE [LARGE SCALE GENOMIC DNA]</scope>
    <source>
        <strain evidence="4 10">TW14994</strain>
    </source>
</reference>
<dbReference type="EMBL" id="AASXRC010000071">
    <property type="protein sequence ID" value="EFI0216019.1"/>
    <property type="molecule type" value="Genomic_DNA"/>
</dbReference>
<evidence type="ECO:0000313" key="5">
    <source>
        <dbReference type="EMBL" id="SPX29888.1"/>
    </source>
</evidence>
<dbReference type="InterPro" id="IPR029058">
    <property type="entry name" value="AB_hydrolase_fold"/>
</dbReference>
<dbReference type="EC" id="3.1.-.-" evidence="5"/>
<dbReference type="PANTHER" id="PTHR40841:SF2">
    <property type="entry name" value="SIDEROPHORE-DEGRADING ESTERASE (EUROFUNG)"/>
    <property type="match status" value="1"/>
</dbReference>
<dbReference type="PANTHER" id="PTHR40841">
    <property type="entry name" value="SIDEROPHORE TRIACETYLFUSARININE C ESTERASE"/>
    <property type="match status" value="1"/>
</dbReference>
<dbReference type="Proteomes" id="UP000842385">
    <property type="component" value="Unassembled WGS sequence"/>
</dbReference>
<dbReference type="SMR" id="A0A0D7C0A4"/>
<organism evidence="3 9">
    <name type="scientific">Escherichia coli</name>
    <dbReference type="NCBI Taxonomy" id="562"/>
    <lineage>
        <taxon>Bacteria</taxon>
        <taxon>Pseudomonadati</taxon>
        <taxon>Pseudomonadota</taxon>
        <taxon>Gammaproteobacteria</taxon>
        <taxon>Enterobacterales</taxon>
        <taxon>Enterobacteriaceae</taxon>
        <taxon>Escherichia</taxon>
    </lineage>
</organism>
<comment type="caution">
    <text evidence="3">The sequence shown here is derived from an EMBL/GenBank/DDBJ whole genome shotgun (WGS) entry which is preliminary data.</text>
</comment>
<evidence type="ECO:0000313" key="7">
    <source>
        <dbReference type="Proteomes" id="UP000250385"/>
    </source>
</evidence>
<reference evidence="3 9" key="4">
    <citation type="submission" date="2020-02" db="EMBL/GenBank/DDBJ databases">
        <authorList>
            <consortium name="PulseNet: The National Subtyping Network for Foodborne Disease Surveillance"/>
            <person name="Tarr C.L."/>
            <person name="Trees E."/>
            <person name="Katz L.S."/>
            <person name="Carleton-Romer H.A."/>
            <person name="Stroika S."/>
            <person name="Kucerova Z."/>
            <person name="Roache K.F."/>
            <person name="Sabol A.L."/>
            <person name="Besser J."/>
            <person name="Gerner-Smidt P."/>
        </authorList>
    </citation>
    <scope>NUCLEOTIDE SEQUENCE [LARGE SCALE GENOMIC DNA]</scope>
    <source>
        <strain evidence="3 9">2014C-3796</strain>
    </source>
</reference>
<dbReference type="Proteomes" id="UP000305093">
    <property type="component" value="Unassembled WGS sequence"/>
</dbReference>
<dbReference type="EMBL" id="UASG01000010">
    <property type="protein sequence ID" value="SPX29888.1"/>
    <property type="molecule type" value="Genomic_DNA"/>
</dbReference>
<evidence type="ECO:0000313" key="6">
    <source>
        <dbReference type="EMBL" id="TJF60390.1"/>
    </source>
</evidence>
<dbReference type="OMA" id="HARAYDY"/>
<protein>
    <submittedName>
        <fullName evidence="3">Alpha/beta hydrolase</fullName>
    </submittedName>
    <submittedName>
        <fullName evidence="5">IroE protein</fullName>
        <ecNumber evidence="5">3.1.-.-</ecNumber>
    </submittedName>
</protein>
<reference evidence="4" key="5">
    <citation type="submission" date="2020-04" db="EMBL/GenBank/DDBJ databases">
        <authorList>
            <consortium name="NCBI Pathogen Detection Project"/>
        </authorList>
    </citation>
    <scope>NUCLEOTIDE SEQUENCE</scope>
    <source>
        <strain evidence="4">TW14994</strain>
    </source>
</reference>
<dbReference type="AlphaFoldDB" id="A0A0D7C0A4"/>
<dbReference type="GO" id="GO:0016788">
    <property type="term" value="F:hydrolase activity, acting on ester bonds"/>
    <property type="evidence" value="ECO:0007669"/>
    <property type="project" value="TreeGrafter"/>
</dbReference>